<feature type="compositionally biased region" description="Low complexity" evidence="1">
    <location>
        <begin position="323"/>
        <end position="345"/>
    </location>
</feature>
<keyword evidence="3" id="KW-1185">Reference proteome</keyword>
<evidence type="ECO:0000313" key="3">
    <source>
        <dbReference type="Proteomes" id="UP001189429"/>
    </source>
</evidence>
<dbReference type="Proteomes" id="UP001189429">
    <property type="component" value="Unassembled WGS sequence"/>
</dbReference>
<organism evidence="2 3">
    <name type="scientific">Prorocentrum cordatum</name>
    <dbReference type="NCBI Taxonomy" id="2364126"/>
    <lineage>
        <taxon>Eukaryota</taxon>
        <taxon>Sar</taxon>
        <taxon>Alveolata</taxon>
        <taxon>Dinophyceae</taxon>
        <taxon>Prorocentrales</taxon>
        <taxon>Prorocentraceae</taxon>
        <taxon>Prorocentrum</taxon>
    </lineage>
</organism>
<proteinExistence type="predicted"/>
<feature type="non-terminal residue" evidence="2">
    <location>
        <position position="1"/>
    </location>
</feature>
<comment type="caution">
    <text evidence="2">The sequence shown here is derived from an EMBL/GenBank/DDBJ whole genome shotgun (WGS) entry which is preliminary data.</text>
</comment>
<sequence length="483" mass="52770">ATDEAASKAAKKAANEAAAESTHQAANRYTFSDCRRKSRRQPRAQLRDMDQAAVAGALQSADVAELLTSVDKQRLAAAVVAKSTVGELSPPGQACQACPHGQLCYAQAVAACVLDADGLREYTHVPVRCRAAGRAARGRCQWANFVPIKKVAHRYSRARKEWPDHFMPSPTFGINQTWLQQFPRRLAHQHTSFWREAEVHWWPGSGMSKKRMHMKLMKAWYLMRLLTHLAEIKGGQRERWCARHAGLLDKPALFEGRELYEWFPALLGGCWGAAQSTLVARAAAAAKEKAAGAPGEVEPKVPVPSLRLRKRKAPAELHLATLGPSAAAAAPQESDPAARADSAPARPRKRRRMACPAPSCSEGDATRAALARPAQTPADAPGAPLAEDATLRELQEISCKTHKSYAKGGKCGQLEPFSLAVRRTGWFLVACSPAGHIVDAQEFYGVESLAQRYCFLVELKQRLPGSSVVIHDDACHLRKYCTN</sequence>
<feature type="region of interest" description="Disordered" evidence="1">
    <location>
        <begin position="323"/>
        <end position="384"/>
    </location>
</feature>
<feature type="non-terminal residue" evidence="2">
    <location>
        <position position="483"/>
    </location>
</feature>
<name>A0ABN9PT32_9DINO</name>
<accession>A0ABN9PT32</accession>
<gene>
    <name evidence="2" type="ORF">PCOR1329_LOCUS5743</name>
</gene>
<evidence type="ECO:0000256" key="1">
    <source>
        <dbReference type="SAM" id="MobiDB-lite"/>
    </source>
</evidence>
<reference evidence="2" key="1">
    <citation type="submission" date="2023-10" db="EMBL/GenBank/DDBJ databases">
        <authorList>
            <person name="Chen Y."/>
            <person name="Shah S."/>
            <person name="Dougan E. K."/>
            <person name="Thang M."/>
            <person name="Chan C."/>
        </authorList>
    </citation>
    <scope>NUCLEOTIDE SEQUENCE [LARGE SCALE GENOMIC DNA]</scope>
</reference>
<protein>
    <submittedName>
        <fullName evidence="2">Uncharacterized protein</fullName>
    </submittedName>
</protein>
<feature type="region of interest" description="Disordered" evidence="1">
    <location>
        <begin position="1"/>
        <end position="46"/>
    </location>
</feature>
<feature type="compositionally biased region" description="Low complexity" evidence="1">
    <location>
        <begin position="15"/>
        <end position="27"/>
    </location>
</feature>
<dbReference type="EMBL" id="CAUYUJ010001523">
    <property type="protein sequence ID" value="CAK0796338.1"/>
    <property type="molecule type" value="Genomic_DNA"/>
</dbReference>
<evidence type="ECO:0000313" key="2">
    <source>
        <dbReference type="EMBL" id="CAK0796338.1"/>
    </source>
</evidence>